<accession>A0A1H9KTI3</accession>
<dbReference type="FunFam" id="3.40.50.150:FF:000442">
    <property type="entry name" value="tRNA (Adenine22-N1)-methyltransferase TrmK"/>
    <property type="match status" value="1"/>
</dbReference>
<dbReference type="PANTHER" id="PTHR38451">
    <property type="entry name" value="TRNA (ADENINE(22)-N(1))-METHYLTRANSFERASE"/>
    <property type="match status" value="1"/>
</dbReference>
<evidence type="ECO:0000313" key="2">
    <source>
        <dbReference type="Proteomes" id="UP000198749"/>
    </source>
</evidence>
<gene>
    <name evidence="1" type="ORF">SAMN03080615_03643</name>
</gene>
<dbReference type="GO" id="GO:0008168">
    <property type="term" value="F:methyltransferase activity"/>
    <property type="evidence" value="ECO:0007669"/>
    <property type="project" value="UniProtKB-KW"/>
</dbReference>
<name>A0A1H9KTI3_9GAMM</name>
<dbReference type="InterPro" id="IPR029063">
    <property type="entry name" value="SAM-dependent_MTases_sf"/>
</dbReference>
<protein>
    <submittedName>
        <fullName evidence="1">tRNA (Adenine22-N1)-methyltransferase</fullName>
    </submittedName>
</protein>
<dbReference type="SUPFAM" id="SSF53335">
    <property type="entry name" value="S-adenosyl-L-methionine-dependent methyltransferases"/>
    <property type="match status" value="1"/>
</dbReference>
<dbReference type="Gene3D" id="3.40.50.150">
    <property type="entry name" value="Vaccinia Virus protein VP39"/>
    <property type="match status" value="1"/>
</dbReference>
<organism evidence="1 2">
    <name type="scientific">Amphritea atlantica</name>
    <dbReference type="NCBI Taxonomy" id="355243"/>
    <lineage>
        <taxon>Bacteria</taxon>
        <taxon>Pseudomonadati</taxon>
        <taxon>Pseudomonadota</taxon>
        <taxon>Gammaproteobacteria</taxon>
        <taxon>Oceanospirillales</taxon>
        <taxon>Oceanospirillaceae</taxon>
        <taxon>Amphritea</taxon>
    </lineage>
</organism>
<sequence>MKLSKRLQQIEQLVASDYDHIWDCCCDHGFLGAELLSRPTSATIHFVDIVPQLMTQLENRLRRFYPDARERWETHCIDVARLPLQQYSGKQLIIIAGVGGDLMIQFLEAIHQQHAQLNIDLLLCPVYQQYALREKLIELNCSLKDEILIAENQRFYEAILVSSTPDHQALISPVGNRIWHSETAAQKRIVESYLRKTLSHYQRIQQGDKIKVDHILEAYRAITL</sequence>
<keyword evidence="1" id="KW-0808">Transferase</keyword>
<keyword evidence="1" id="KW-0489">Methyltransferase</keyword>
<dbReference type="PIRSF" id="PIRSF028234">
    <property type="entry name" value="UCP028234"/>
    <property type="match status" value="1"/>
</dbReference>
<dbReference type="STRING" id="355243.SAMN03080615_03643"/>
<proteinExistence type="predicted"/>
<dbReference type="EMBL" id="FOGB01000014">
    <property type="protein sequence ID" value="SER02227.1"/>
    <property type="molecule type" value="Genomic_DNA"/>
</dbReference>
<dbReference type="PANTHER" id="PTHR38451:SF1">
    <property type="entry name" value="TRNA (ADENINE(22)-N(1))-METHYLTRANSFERASE"/>
    <property type="match status" value="1"/>
</dbReference>
<dbReference type="Pfam" id="PF12847">
    <property type="entry name" value="Methyltransf_18"/>
    <property type="match status" value="1"/>
</dbReference>
<reference evidence="2" key="1">
    <citation type="submission" date="2016-10" db="EMBL/GenBank/DDBJ databases">
        <authorList>
            <person name="Varghese N."/>
            <person name="Submissions S."/>
        </authorList>
    </citation>
    <scope>NUCLEOTIDE SEQUENCE [LARGE SCALE GENOMIC DNA]</scope>
    <source>
        <strain evidence="2">DSM 18887</strain>
    </source>
</reference>
<dbReference type="AlphaFoldDB" id="A0A1H9KTI3"/>
<keyword evidence="2" id="KW-1185">Reference proteome</keyword>
<dbReference type="RefSeq" id="WP_091361036.1">
    <property type="nucleotide sequence ID" value="NZ_AP025284.1"/>
</dbReference>
<dbReference type="GO" id="GO:0032259">
    <property type="term" value="P:methylation"/>
    <property type="evidence" value="ECO:0007669"/>
    <property type="project" value="UniProtKB-KW"/>
</dbReference>
<evidence type="ECO:0000313" key="1">
    <source>
        <dbReference type="EMBL" id="SER02227.1"/>
    </source>
</evidence>
<dbReference type="OrthoDB" id="6862131at2"/>
<dbReference type="Proteomes" id="UP000198749">
    <property type="component" value="Unassembled WGS sequence"/>
</dbReference>
<dbReference type="InterPro" id="IPR016876">
    <property type="entry name" value="UCP028234"/>
</dbReference>